<organism evidence="1 2">
    <name type="scientific">Leptospira ognonensis</name>
    <dbReference type="NCBI Taxonomy" id="2484945"/>
    <lineage>
        <taxon>Bacteria</taxon>
        <taxon>Pseudomonadati</taxon>
        <taxon>Spirochaetota</taxon>
        <taxon>Spirochaetia</taxon>
        <taxon>Leptospirales</taxon>
        <taxon>Leptospiraceae</taxon>
        <taxon>Leptospira</taxon>
    </lineage>
</organism>
<dbReference type="Proteomes" id="UP000297693">
    <property type="component" value="Unassembled WGS sequence"/>
</dbReference>
<dbReference type="EMBL" id="RQGD01000034">
    <property type="protein sequence ID" value="TGL58105.1"/>
    <property type="molecule type" value="Genomic_DNA"/>
</dbReference>
<reference evidence="1" key="1">
    <citation type="journal article" date="2019" name="PLoS Negl. Trop. Dis.">
        <title>Revisiting the worldwide diversity of Leptospira species in the environment.</title>
        <authorList>
            <person name="Vincent A.T."/>
            <person name="Schiettekatte O."/>
            <person name="Bourhy P."/>
            <person name="Veyrier F.J."/>
            <person name="Picardeau M."/>
        </authorList>
    </citation>
    <scope>NUCLEOTIDE SEQUENCE [LARGE SCALE GENOMIC DNA]</scope>
    <source>
        <strain evidence="1">201702476</strain>
    </source>
</reference>
<dbReference type="RefSeq" id="WP_135624123.1">
    <property type="nucleotide sequence ID" value="NZ_RQGD01000034.1"/>
</dbReference>
<name>A0A4R9K1W4_9LEPT</name>
<comment type="caution">
    <text evidence="1">The sequence shown here is derived from an EMBL/GenBank/DDBJ whole genome shotgun (WGS) entry which is preliminary data.</text>
</comment>
<dbReference type="AlphaFoldDB" id="A0A4R9K1W4"/>
<protein>
    <submittedName>
        <fullName evidence="1">Uncharacterized protein</fullName>
    </submittedName>
</protein>
<dbReference type="OrthoDB" id="333757at2"/>
<gene>
    <name evidence="1" type="ORF">EHQ58_12025</name>
</gene>
<evidence type="ECO:0000313" key="2">
    <source>
        <dbReference type="Proteomes" id="UP000297693"/>
    </source>
</evidence>
<keyword evidence="2" id="KW-1185">Reference proteome</keyword>
<accession>A0A4R9K1W4</accession>
<sequence>MEQFPHPKRDFLDLFETYKYMNEPVFWDGMDLTGRVDHGQGWVQLNIPESEWQMRLVANLFQSFPNCADK</sequence>
<proteinExistence type="predicted"/>
<evidence type="ECO:0000313" key="1">
    <source>
        <dbReference type="EMBL" id="TGL58105.1"/>
    </source>
</evidence>